<dbReference type="PROSITE" id="PS50164">
    <property type="entry name" value="GIY_YIG"/>
    <property type="match status" value="1"/>
</dbReference>
<name>A0ABY4C740_9MICO</name>
<sequence length="122" mass="13762">MIWVYILRCSNGAYYVGSTRQPVEARVWQHNQGLGANFTRKHRPVELVYAEAWDRIDDAFAREKQLQGWSRAKKLALIEGRGDQLPSLARTSKRRLPEPVEGGPASTSSASYDRHSEPPTAP</sequence>
<dbReference type="Pfam" id="PF01541">
    <property type="entry name" value="GIY-YIG"/>
    <property type="match status" value="1"/>
</dbReference>
<evidence type="ECO:0000256" key="2">
    <source>
        <dbReference type="SAM" id="MobiDB-lite"/>
    </source>
</evidence>
<dbReference type="Gene3D" id="3.40.1440.10">
    <property type="entry name" value="GIY-YIG endonuclease"/>
    <property type="match status" value="1"/>
</dbReference>
<reference evidence="4 5" key="1">
    <citation type="submission" date="2022-03" db="EMBL/GenBank/DDBJ databases">
        <title>Mucilaginibacter sp. isolated from the gut of Protaetia brevitarsis seulensis larvae.</title>
        <authorList>
            <person name="Won M."/>
            <person name="Kim S.-J."/>
            <person name="Kwon S.-W."/>
        </authorList>
    </citation>
    <scope>NUCLEOTIDE SEQUENCE [LARGE SCALE GENOMIC DNA]</scope>
    <source>
        <strain evidence="4 5">CFWR-12</strain>
    </source>
</reference>
<dbReference type="InterPro" id="IPR050190">
    <property type="entry name" value="UPF0213_domain"/>
</dbReference>
<protein>
    <submittedName>
        <fullName evidence="4">GIY-YIG nuclease family protein</fullName>
    </submittedName>
</protein>
<accession>A0ABY4C740</accession>
<evidence type="ECO:0000256" key="1">
    <source>
        <dbReference type="ARBA" id="ARBA00007435"/>
    </source>
</evidence>
<organism evidence="4 5">
    <name type="scientific">Agromyces larvae</name>
    <dbReference type="NCBI Taxonomy" id="2929802"/>
    <lineage>
        <taxon>Bacteria</taxon>
        <taxon>Bacillati</taxon>
        <taxon>Actinomycetota</taxon>
        <taxon>Actinomycetes</taxon>
        <taxon>Micrococcales</taxon>
        <taxon>Microbacteriaceae</taxon>
        <taxon>Agromyces</taxon>
    </lineage>
</organism>
<dbReference type="CDD" id="cd10456">
    <property type="entry name" value="GIY-YIG_UPF0213"/>
    <property type="match status" value="1"/>
</dbReference>
<feature type="compositionally biased region" description="Basic and acidic residues" evidence="2">
    <location>
        <begin position="112"/>
        <end position="122"/>
    </location>
</feature>
<dbReference type="EMBL" id="CP094528">
    <property type="protein sequence ID" value="UOE44515.1"/>
    <property type="molecule type" value="Genomic_DNA"/>
</dbReference>
<evidence type="ECO:0000313" key="4">
    <source>
        <dbReference type="EMBL" id="UOE44515.1"/>
    </source>
</evidence>
<dbReference type="PANTHER" id="PTHR34477:SF1">
    <property type="entry name" value="UPF0213 PROTEIN YHBQ"/>
    <property type="match status" value="1"/>
</dbReference>
<proteinExistence type="inferred from homology"/>
<feature type="domain" description="GIY-YIG" evidence="3">
    <location>
        <begin position="1"/>
        <end position="76"/>
    </location>
</feature>
<dbReference type="Proteomes" id="UP000832097">
    <property type="component" value="Chromosome"/>
</dbReference>
<dbReference type="PANTHER" id="PTHR34477">
    <property type="entry name" value="UPF0213 PROTEIN YHBQ"/>
    <property type="match status" value="1"/>
</dbReference>
<evidence type="ECO:0000313" key="5">
    <source>
        <dbReference type="Proteomes" id="UP000832097"/>
    </source>
</evidence>
<dbReference type="RefSeq" id="WP_243556384.1">
    <property type="nucleotide sequence ID" value="NZ_CP094528.1"/>
</dbReference>
<keyword evidence="5" id="KW-1185">Reference proteome</keyword>
<dbReference type="InterPro" id="IPR000305">
    <property type="entry name" value="GIY-YIG_endonuc"/>
</dbReference>
<feature type="region of interest" description="Disordered" evidence="2">
    <location>
        <begin position="86"/>
        <end position="122"/>
    </location>
</feature>
<evidence type="ECO:0000259" key="3">
    <source>
        <dbReference type="PROSITE" id="PS50164"/>
    </source>
</evidence>
<dbReference type="InterPro" id="IPR035901">
    <property type="entry name" value="GIY-YIG_endonuc_sf"/>
</dbReference>
<dbReference type="SUPFAM" id="SSF82771">
    <property type="entry name" value="GIY-YIG endonuclease"/>
    <property type="match status" value="1"/>
</dbReference>
<comment type="similarity">
    <text evidence="1">Belongs to the UPF0213 family.</text>
</comment>
<gene>
    <name evidence="4" type="ORF">MTO99_01600</name>
</gene>